<comment type="function">
    <text evidence="6">Toxic component of a toxin-antitoxin (TA) system. An RNase.</text>
</comment>
<keyword evidence="5 6" id="KW-0460">Magnesium</keyword>
<keyword evidence="1 6" id="KW-1277">Toxin-antitoxin system</keyword>
<dbReference type="CDD" id="cd09874">
    <property type="entry name" value="PIN_MT3492-like"/>
    <property type="match status" value="1"/>
</dbReference>
<keyword evidence="2 6" id="KW-0540">Nuclease</keyword>
<keyword evidence="3 6" id="KW-0479">Metal-binding</keyword>
<comment type="cofactor">
    <cofactor evidence="6">
        <name>Mg(2+)</name>
        <dbReference type="ChEBI" id="CHEBI:18420"/>
    </cofactor>
</comment>
<evidence type="ECO:0000256" key="1">
    <source>
        <dbReference type="ARBA" id="ARBA00022649"/>
    </source>
</evidence>
<keyword evidence="6" id="KW-0800">Toxin</keyword>
<comment type="caution">
    <text evidence="8">The sequence shown here is derived from an EMBL/GenBank/DDBJ whole genome shotgun (WGS) entry which is preliminary data.</text>
</comment>
<accession>A0A941ITW4</accession>
<evidence type="ECO:0000256" key="2">
    <source>
        <dbReference type="ARBA" id="ARBA00022722"/>
    </source>
</evidence>
<feature type="binding site" evidence="6">
    <location>
        <position position="5"/>
    </location>
    <ligand>
        <name>Mg(2+)</name>
        <dbReference type="ChEBI" id="CHEBI:18420"/>
    </ligand>
</feature>
<dbReference type="Gene3D" id="3.40.50.1010">
    <property type="entry name" value="5'-nuclease"/>
    <property type="match status" value="1"/>
</dbReference>
<dbReference type="RefSeq" id="WP_212532658.1">
    <property type="nucleotide sequence ID" value="NZ_JAGSOG010000266.1"/>
</dbReference>
<dbReference type="InterPro" id="IPR029060">
    <property type="entry name" value="PIN-like_dom_sf"/>
</dbReference>
<name>A0A941ITW4_9ACTN</name>
<evidence type="ECO:0000313" key="8">
    <source>
        <dbReference type="EMBL" id="MBR7838197.1"/>
    </source>
</evidence>
<feature type="domain" description="PIN" evidence="7">
    <location>
        <begin position="2"/>
        <end position="123"/>
    </location>
</feature>
<dbReference type="SUPFAM" id="SSF88723">
    <property type="entry name" value="PIN domain-like"/>
    <property type="match status" value="1"/>
</dbReference>
<reference evidence="8" key="1">
    <citation type="submission" date="2021-04" db="EMBL/GenBank/DDBJ databases">
        <title>Genome based classification of Actinospica acidithermotolerans sp. nov., an actinobacterium isolated from an Indonesian hot spring.</title>
        <authorList>
            <person name="Kusuma A.B."/>
            <person name="Putra K.E."/>
            <person name="Nafisah S."/>
            <person name="Loh J."/>
            <person name="Nouioui I."/>
            <person name="Goodfellow M."/>
        </authorList>
    </citation>
    <scope>NUCLEOTIDE SEQUENCE</scope>
    <source>
        <strain evidence="8">CSCA 57</strain>
    </source>
</reference>
<evidence type="ECO:0000256" key="6">
    <source>
        <dbReference type="HAMAP-Rule" id="MF_00265"/>
    </source>
</evidence>
<proteinExistence type="inferred from homology"/>
<dbReference type="InterPro" id="IPR022907">
    <property type="entry name" value="VapC_family"/>
</dbReference>
<evidence type="ECO:0000256" key="5">
    <source>
        <dbReference type="ARBA" id="ARBA00022842"/>
    </source>
</evidence>
<sequence length="137" mass="14762">MIYLDTCAAIKLTHVEPETAELVSWLAARRGTQLVSSALLEVELVRALRRNEPGALPLVPSVLRRVTRIEIDSEIRKTAAAYPEPLLRSLDAIHLATAQILASASGEGLAHFVTYDKRLVSAARAAGLAVAHPGAKY</sequence>
<dbReference type="Proteomes" id="UP000675781">
    <property type="component" value="Unassembled WGS sequence"/>
</dbReference>
<dbReference type="HAMAP" id="MF_00265">
    <property type="entry name" value="VapC_Nob1"/>
    <property type="match status" value="1"/>
</dbReference>
<dbReference type="GO" id="GO:0090729">
    <property type="term" value="F:toxin activity"/>
    <property type="evidence" value="ECO:0007669"/>
    <property type="project" value="UniProtKB-KW"/>
</dbReference>
<evidence type="ECO:0000256" key="4">
    <source>
        <dbReference type="ARBA" id="ARBA00022801"/>
    </source>
</evidence>
<feature type="binding site" evidence="6">
    <location>
        <position position="91"/>
    </location>
    <ligand>
        <name>Mg(2+)</name>
        <dbReference type="ChEBI" id="CHEBI:18420"/>
    </ligand>
</feature>
<protein>
    <recommendedName>
        <fullName evidence="6">Ribonuclease VapC</fullName>
        <shortName evidence="6">RNase VapC</shortName>
        <ecNumber evidence="6">3.1.-.-</ecNumber>
    </recommendedName>
    <alternativeName>
        <fullName evidence="6">Toxin VapC</fullName>
    </alternativeName>
</protein>
<dbReference type="EC" id="3.1.-.-" evidence="6"/>
<evidence type="ECO:0000256" key="3">
    <source>
        <dbReference type="ARBA" id="ARBA00022723"/>
    </source>
</evidence>
<dbReference type="InterPro" id="IPR002716">
    <property type="entry name" value="PIN_dom"/>
</dbReference>
<organism evidence="8 9">
    <name type="scientific">Actinospica durhamensis</name>
    <dbReference type="NCBI Taxonomy" id="1508375"/>
    <lineage>
        <taxon>Bacteria</taxon>
        <taxon>Bacillati</taxon>
        <taxon>Actinomycetota</taxon>
        <taxon>Actinomycetes</taxon>
        <taxon>Catenulisporales</taxon>
        <taxon>Actinospicaceae</taxon>
        <taxon>Actinospica</taxon>
    </lineage>
</organism>
<keyword evidence="4 6" id="KW-0378">Hydrolase</keyword>
<dbReference type="GO" id="GO:0016787">
    <property type="term" value="F:hydrolase activity"/>
    <property type="evidence" value="ECO:0007669"/>
    <property type="project" value="UniProtKB-KW"/>
</dbReference>
<keyword evidence="9" id="KW-1185">Reference proteome</keyword>
<dbReference type="AlphaFoldDB" id="A0A941ITW4"/>
<dbReference type="Pfam" id="PF01850">
    <property type="entry name" value="PIN"/>
    <property type="match status" value="1"/>
</dbReference>
<dbReference type="GO" id="GO:0000287">
    <property type="term" value="F:magnesium ion binding"/>
    <property type="evidence" value="ECO:0007669"/>
    <property type="project" value="UniProtKB-UniRule"/>
</dbReference>
<dbReference type="EMBL" id="JAGSOG010000266">
    <property type="protein sequence ID" value="MBR7838197.1"/>
    <property type="molecule type" value="Genomic_DNA"/>
</dbReference>
<dbReference type="GO" id="GO:0004540">
    <property type="term" value="F:RNA nuclease activity"/>
    <property type="evidence" value="ECO:0007669"/>
    <property type="project" value="InterPro"/>
</dbReference>
<evidence type="ECO:0000313" key="9">
    <source>
        <dbReference type="Proteomes" id="UP000675781"/>
    </source>
</evidence>
<gene>
    <name evidence="6" type="primary">vapC</name>
    <name evidence="8" type="ORF">KDL01_33300</name>
</gene>
<comment type="similarity">
    <text evidence="6">Belongs to the PINc/VapC protein family.</text>
</comment>
<evidence type="ECO:0000259" key="7">
    <source>
        <dbReference type="Pfam" id="PF01850"/>
    </source>
</evidence>